<keyword evidence="2" id="KW-1133">Transmembrane helix</keyword>
<dbReference type="Gene3D" id="3.40.630.40">
    <property type="entry name" value="Zn-dependent exopeptidases"/>
    <property type="match status" value="1"/>
</dbReference>
<organism evidence="4 5">
    <name type="scientific">Desulforamulus aeronauticus DSM 10349</name>
    <dbReference type="NCBI Taxonomy" id="1121421"/>
    <lineage>
        <taxon>Bacteria</taxon>
        <taxon>Bacillati</taxon>
        <taxon>Bacillota</taxon>
        <taxon>Clostridia</taxon>
        <taxon>Eubacteriales</taxon>
        <taxon>Peptococcaceae</taxon>
        <taxon>Desulforamulus</taxon>
    </lineage>
</organism>
<dbReference type="SUPFAM" id="SSF53187">
    <property type="entry name" value="Zn-dependent exopeptidases"/>
    <property type="match status" value="1"/>
</dbReference>
<evidence type="ECO:0000256" key="1">
    <source>
        <dbReference type="ARBA" id="ARBA00022801"/>
    </source>
</evidence>
<dbReference type="AlphaFoldDB" id="A0A1M6TXE1"/>
<proteinExistence type="predicted"/>
<sequence length="242" mass="27643">MYIKGPYKHNNNHHKSYWLCLGMVILVIIPLACFSQGSAETSKARGTPSKKPLPQPMVIIDPGHGGSDPGACQGEVMEKDINLAIAKRLLTYVEPFQVRLTRERDMDFTNQGIYSKATERQDLDQRIQIAHQYKGDLFISIHVNSGVEKLRGPDVYYDPADSESSRLARLIQEEMNDLTDMKMKKPRQGKFYLFENLEIPVVIVETGWLCHAEDRKKLQDPTYQDQVAQAIGKGIERFFKEE</sequence>
<dbReference type="PANTHER" id="PTHR30404">
    <property type="entry name" value="N-ACETYLMURAMOYL-L-ALANINE AMIDASE"/>
    <property type="match status" value="1"/>
</dbReference>
<dbReference type="OrthoDB" id="9772024at2"/>
<keyword evidence="1" id="KW-0378">Hydrolase</keyword>
<dbReference type="EMBL" id="FRAR01000018">
    <property type="protein sequence ID" value="SHK61715.1"/>
    <property type="molecule type" value="Genomic_DNA"/>
</dbReference>
<feature type="transmembrane region" description="Helical" evidence="2">
    <location>
        <begin position="16"/>
        <end position="35"/>
    </location>
</feature>
<evidence type="ECO:0000256" key="2">
    <source>
        <dbReference type="SAM" id="Phobius"/>
    </source>
</evidence>
<dbReference type="GO" id="GO:0009253">
    <property type="term" value="P:peptidoglycan catabolic process"/>
    <property type="evidence" value="ECO:0007669"/>
    <property type="project" value="InterPro"/>
</dbReference>
<protein>
    <submittedName>
        <fullName evidence="4">N-acetylmuramoyl-L-alanine amidase</fullName>
    </submittedName>
</protein>
<keyword evidence="5" id="KW-1185">Reference proteome</keyword>
<dbReference type="Proteomes" id="UP000183997">
    <property type="component" value="Unassembled WGS sequence"/>
</dbReference>
<evidence type="ECO:0000313" key="5">
    <source>
        <dbReference type="Proteomes" id="UP000183997"/>
    </source>
</evidence>
<reference evidence="5" key="1">
    <citation type="submission" date="2016-11" db="EMBL/GenBank/DDBJ databases">
        <authorList>
            <person name="Varghese N."/>
            <person name="Submissions S."/>
        </authorList>
    </citation>
    <scope>NUCLEOTIDE SEQUENCE [LARGE SCALE GENOMIC DNA]</scope>
    <source>
        <strain evidence="5">DSM 10349</strain>
    </source>
</reference>
<dbReference type="InterPro" id="IPR002508">
    <property type="entry name" value="MurNAc-LAA_cat"/>
</dbReference>
<dbReference type="CDD" id="cd02696">
    <property type="entry name" value="MurNAc-LAA"/>
    <property type="match status" value="1"/>
</dbReference>
<evidence type="ECO:0000313" key="4">
    <source>
        <dbReference type="EMBL" id="SHK61715.1"/>
    </source>
</evidence>
<keyword evidence="2" id="KW-0812">Transmembrane</keyword>
<dbReference type="RefSeq" id="WP_072914830.1">
    <property type="nucleotide sequence ID" value="NZ_FRAR01000018.1"/>
</dbReference>
<dbReference type="GO" id="GO:0008745">
    <property type="term" value="F:N-acetylmuramoyl-L-alanine amidase activity"/>
    <property type="evidence" value="ECO:0007669"/>
    <property type="project" value="InterPro"/>
</dbReference>
<accession>A0A1M6TXE1</accession>
<dbReference type="Pfam" id="PF01520">
    <property type="entry name" value="Amidase_3"/>
    <property type="match status" value="1"/>
</dbReference>
<feature type="domain" description="MurNAc-LAA" evidence="3">
    <location>
        <begin position="127"/>
        <end position="236"/>
    </location>
</feature>
<dbReference type="SMART" id="SM00646">
    <property type="entry name" value="Ami_3"/>
    <property type="match status" value="1"/>
</dbReference>
<evidence type="ECO:0000259" key="3">
    <source>
        <dbReference type="SMART" id="SM00646"/>
    </source>
</evidence>
<name>A0A1M6TXE1_9FIRM</name>
<keyword evidence="2" id="KW-0472">Membrane</keyword>
<dbReference type="PANTHER" id="PTHR30404:SF0">
    <property type="entry name" value="N-ACETYLMURAMOYL-L-ALANINE AMIDASE AMIC"/>
    <property type="match status" value="1"/>
</dbReference>
<dbReference type="STRING" id="1121421.SAMN02745123_02495"/>
<dbReference type="GO" id="GO:0030288">
    <property type="term" value="C:outer membrane-bounded periplasmic space"/>
    <property type="evidence" value="ECO:0007669"/>
    <property type="project" value="TreeGrafter"/>
</dbReference>
<gene>
    <name evidence="4" type="ORF">SAMN02745123_02495</name>
</gene>
<dbReference type="InterPro" id="IPR050695">
    <property type="entry name" value="N-acetylmuramoyl_amidase_3"/>
</dbReference>